<sequence length="41" mass="4799">MEMDPGSNRYVKITFKSDERSDNDGSGFRLSWECANYELIH</sequence>
<dbReference type="WBParaSite" id="Hba_10944">
    <property type="protein sequence ID" value="Hba_10944"/>
    <property type="gene ID" value="Hba_10944"/>
</dbReference>
<name>A0A1I7X071_HETBA</name>
<dbReference type="AlphaFoldDB" id="A0A1I7X071"/>
<accession>A0A1I7X071</accession>
<dbReference type="Proteomes" id="UP000095283">
    <property type="component" value="Unplaced"/>
</dbReference>
<evidence type="ECO:0000313" key="2">
    <source>
        <dbReference type="WBParaSite" id="Hba_10944"/>
    </source>
</evidence>
<keyword evidence="1" id="KW-1185">Reference proteome</keyword>
<proteinExistence type="predicted"/>
<protein>
    <submittedName>
        <fullName evidence="2">CUB domain-containing protein</fullName>
    </submittedName>
</protein>
<reference evidence="2" key="1">
    <citation type="submission" date="2016-11" db="UniProtKB">
        <authorList>
            <consortium name="WormBaseParasite"/>
        </authorList>
    </citation>
    <scope>IDENTIFICATION</scope>
</reference>
<evidence type="ECO:0000313" key="1">
    <source>
        <dbReference type="Proteomes" id="UP000095283"/>
    </source>
</evidence>
<organism evidence="1 2">
    <name type="scientific">Heterorhabditis bacteriophora</name>
    <name type="common">Entomopathogenic nematode worm</name>
    <dbReference type="NCBI Taxonomy" id="37862"/>
    <lineage>
        <taxon>Eukaryota</taxon>
        <taxon>Metazoa</taxon>
        <taxon>Ecdysozoa</taxon>
        <taxon>Nematoda</taxon>
        <taxon>Chromadorea</taxon>
        <taxon>Rhabditida</taxon>
        <taxon>Rhabditina</taxon>
        <taxon>Rhabditomorpha</taxon>
        <taxon>Strongyloidea</taxon>
        <taxon>Heterorhabditidae</taxon>
        <taxon>Heterorhabditis</taxon>
    </lineage>
</organism>